<organism evidence="5 6">
    <name type="scientific">Heterodera trifolii</name>
    <dbReference type="NCBI Taxonomy" id="157864"/>
    <lineage>
        <taxon>Eukaryota</taxon>
        <taxon>Metazoa</taxon>
        <taxon>Ecdysozoa</taxon>
        <taxon>Nematoda</taxon>
        <taxon>Chromadorea</taxon>
        <taxon>Rhabditida</taxon>
        <taxon>Tylenchina</taxon>
        <taxon>Tylenchomorpha</taxon>
        <taxon>Tylenchoidea</taxon>
        <taxon>Heteroderidae</taxon>
        <taxon>Heteroderinae</taxon>
        <taxon>Heterodera</taxon>
    </lineage>
</organism>
<reference evidence="5 6" key="1">
    <citation type="submission" date="2024-10" db="EMBL/GenBank/DDBJ databases">
        <authorList>
            <person name="Kim D."/>
        </authorList>
    </citation>
    <scope>NUCLEOTIDE SEQUENCE [LARGE SCALE GENOMIC DNA]</scope>
    <source>
        <strain evidence="5">BH-2024</strain>
    </source>
</reference>
<keyword evidence="3" id="KW-0812">Transmembrane</keyword>
<dbReference type="InterPro" id="IPR036612">
    <property type="entry name" value="KH_dom_type_1_sf"/>
</dbReference>
<feature type="region of interest" description="Disordered" evidence="2">
    <location>
        <begin position="315"/>
        <end position="359"/>
    </location>
</feature>
<dbReference type="CDD" id="cd00105">
    <property type="entry name" value="KH-I"/>
    <property type="match status" value="1"/>
</dbReference>
<evidence type="ECO:0000259" key="4">
    <source>
        <dbReference type="SMART" id="SM00322"/>
    </source>
</evidence>
<proteinExistence type="predicted"/>
<dbReference type="PANTHER" id="PTHR13360:SF1">
    <property type="entry name" value="ACTIVATING SIGNAL COINTEGRATOR 1 COMPLEX SUBUNIT 1"/>
    <property type="match status" value="1"/>
</dbReference>
<keyword evidence="3" id="KW-1133">Transmembrane helix</keyword>
<dbReference type="SUPFAM" id="SSF54791">
    <property type="entry name" value="Eukaryotic type KH-domain (KH-domain type I)"/>
    <property type="match status" value="1"/>
</dbReference>
<dbReference type="GO" id="GO:0003723">
    <property type="term" value="F:RNA binding"/>
    <property type="evidence" value="ECO:0007669"/>
    <property type="project" value="UniProtKB-UniRule"/>
</dbReference>
<dbReference type="Pfam" id="PF00013">
    <property type="entry name" value="KH_1"/>
    <property type="match status" value="1"/>
</dbReference>
<evidence type="ECO:0000313" key="6">
    <source>
        <dbReference type="Proteomes" id="UP001620626"/>
    </source>
</evidence>
<dbReference type="InterPro" id="IPR004088">
    <property type="entry name" value="KH_dom_type_1"/>
</dbReference>
<accession>A0ABD2M8H2</accession>
<dbReference type="Proteomes" id="UP001620626">
    <property type="component" value="Unassembled WGS sequence"/>
</dbReference>
<dbReference type="SMART" id="SM00322">
    <property type="entry name" value="KH"/>
    <property type="match status" value="1"/>
</dbReference>
<dbReference type="Gene3D" id="3.30.1370.10">
    <property type="entry name" value="K Homology domain, type 1"/>
    <property type="match status" value="1"/>
</dbReference>
<dbReference type="InterPro" id="IPR019510">
    <property type="entry name" value="AKAP7-like_phosphoesterase"/>
</dbReference>
<dbReference type="Gene3D" id="3.90.1140.10">
    <property type="entry name" value="Cyclic phosphodiesterase"/>
    <property type="match status" value="1"/>
</dbReference>
<dbReference type="PROSITE" id="PS50084">
    <property type="entry name" value="KH_TYPE_1"/>
    <property type="match status" value="1"/>
</dbReference>
<dbReference type="InterPro" id="IPR004087">
    <property type="entry name" value="KH_dom"/>
</dbReference>
<dbReference type="EMBL" id="JBICBT010000114">
    <property type="protein sequence ID" value="KAL3123055.1"/>
    <property type="molecule type" value="Genomic_DNA"/>
</dbReference>
<evidence type="ECO:0000256" key="3">
    <source>
        <dbReference type="SAM" id="Phobius"/>
    </source>
</evidence>
<keyword evidence="6" id="KW-1185">Reference proteome</keyword>
<feature type="domain" description="K Homology" evidence="4">
    <location>
        <begin position="426"/>
        <end position="499"/>
    </location>
</feature>
<evidence type="ECO:0000313" key="5">
    <source>
        <dbReference type="EMBL" id="KAL3123055.1"/>
    </source>
</evidence>
<evidence type="ECO:0000256" key="1">
    <source>
        <dbReference type="PROSITE-ProRule" id="PRU00117"/>
    </source>
</evidence>
<feature type="transmembrane region" description="Helical" evidence="3">
    <location>
        <begin position="177"/>
        <end position="202"/>
    </location>
</feature>
<keyword evidence="3" id="KW-0472">Membrane</keyword>
<sequence length="726" mass="80786">MTPKRQIKLHTNSRKWARKRWRDGRHRGEGLEMSVCPLCDSPVPFGLAMLAPCHHVGHAKCINNFVRHNGVCWVSNCAIPVLESDVLGLHIDSPQPNWIGLNDQQSVREVIGVIRQRLVGQPQCAANATDNDFEEVANIFERLTSPRVNANTSEKTAADSSDEWQKLKDLLQKASPVIVFVVFALLCWYATPLVLSVGAALLEGISSLVMGLGAFLRSFFPELVASGLAFFSAYVLGKKKMPFLRSAFSFSSHQFSSHIRRNHFVCSSFSTKTNKMQNPLEMGTYRVGSETYRRNCPLEKASTAAPAAGAAFGATTAENDDGSADEQTLSPSSSGRCSSSEVRQADFADSDCGSPGKRACISTDKRTATAILTAKAAQEIGEVSSAGENAPLIVQRKTVEDGWVYTEQMVEDKSLVGTVKYDGAKQCFYDSLLVPTNLVGMIRGRNSSNMKPIQEENRCEIEFPKTPKASGTETEIKFSSSESALHVQKCGEALKKELAKARHKAAPTHFISVPIFDLNLREQYSGLVQRILEDEEMPAELRNRDMFMKKEKLHLTINVLKLFTNEEIEKVRKFLHEQFQSDKIRDILQGTGGQLRVNFKTLQPMVYQSKEHCRVLFAQLEAVESNPLQLLANTLDDALTEAELVKKRQSEDVLLHMTVLNTKYLGWQGWRKTVNVTQLLEKYGQLNFDPINVEELHLCEMRGSSNADDLNGYVSVHSVKFAVATN</sequence>
<dbReference type="Pfam" id="PF10469">
    <property type="entry name" value="AKAP7_NLS"/>
    <property type="match status" value="1"/>
</dbReference>
<keyword evidence="1" id="KW-0694">RNA-binding</keyword>
<dbReference type="AlphaFoldDB" id="A0ABD2M8H2"/>
<feature type="transmembrane region" description="Helical" evidence="3">
    <location>
        <begin position="214"/>
        <end position="236"/>
    </location>
</feature>
<evidence type="ECO:0000256" key="2">
    <source>
        <dbReference type="SAM" id="MobiDB-lite"/>
    </source>
</evidence>
<gene>
    <name evidence="5" type="ORF">niasHT_001255</name>
</gene>
<name>A0ABD2M8H2_9BILA</name>
<dbReference type="InterPro" id="IPR009210">
    <property type="entry name" value="ASCC1"/>
</dbReference>
<dbReference type="PANTHER" id="PTHR13360">
    <property type="entry name" value="ACTIVATING SIGNAL COINTEGRATOR 1 COMPLEX SUBUNIT 1"/>
    <property type="match status" value="1"/>
</dbReference>
<protein>
    <recommendedName>
        <fullName evidence="4">K Homology domain-containing protein</fullName>
    </recommendedName>
</protein>
<feature type="compositionally biased region" description="Low complexity" evidence="2">
    <location>
        <begin position="330"/>
        <end position="340"/>
    </location>
</feature>
<comment type="caution">
    <text evidence="5">The sequence shown here is derived from an EMBL/GenBank/DDBJ whole genome shotgun (WGS) entry which is preliminary data.</text>
</comment>